<dbReference type="Proteomes" id="UP000574390">
    <property type="component" value="Unassembled WGS sequence"/>
</dbReference>
<organism evidence="1 2">
    <name type="scientific">Perkinsus olseni</name>
    <name type="common">Perkinsus atlanticus</name>
    <dbReference type="NCBI Taxonomy" id="32597"/>
    <lineage>
        <taxon>Eukaryota</taxon>
        <taxon>Sar</taxon>
        <taxon>Alveolata</taxon>
        <taxon>Perkinsozoa</taxon>
        <taxon>Perkinsea</taxon>
        <taxon>Perkinsida</taxon>
        <taxon>Perkinsidae</taxon>
        <taxon>Perkinsus</taxon>
    </lineage>
</organism>
<accession>A0A7J6R197</accession>
<proteinExistence type="predicted"/>
<dbReference type="EMBL" id="JABANM010025602">
    <property type="protein sequence ID" value="KAF4714337.1"/>
    <property type="molecule type" value="Genomic_DNA"/>
</dbReference>
<protein>
    <submittedName>
        <fullName evidence="1">Uncharacterized protein</fullName>
    </submittedName>
</protein>
<comment type="caution">
    <text evidence="1">The sequence shown here is derived from an EMBL/GenBank/DDBJ whole genome shotgun (WGS) entry which is preliminary data.</text>
</comment>
<gene>
    <name evidence="1" type="ORF">FOZ62_025853</name>
</gene>
<evidence type="ECO:0000313" key="1">
    <source>
        <dbReference type="EMBL" id="KAF4714337.1"/>
    </source>
</evidence>
<sequence length="144" mass="15595">MLMAVGSAFSGTYHADTSQAFIACGQVEWYGDMTAELRVNCRGRGVGSDDLTYTESRPSFYQLSSASHGKYRAFMYAVNNDCSGSVKFKEGDMATFNYDGGKNVVYTTFNGATRTLIEGICLGAAGFTTPNDTSRSTNTHPLEQ</sequence>
<evidence type="ECO:0000313" key="2">
    <source>
        <dbReference type="Proteomes" id="UP000574390"/>
    </source>
</evidence>
<dbReference type="AlphaFoldDB" id="A0A7J6R197"/>
<name>A0A7J6R197_PEROL</name>
<reference evidence="1 2" key="1">
    <citation type="submission" date="2020-04" db="EMBL/GenBank/DDBJ databases">
        <title>Perkinsus olseni comparative genomics.</title>
        <authorList>
            <person name="Bogema D.R."/>
        </authorList>
    </citation>
    <scope>NUCLEOTIDE SEQUENCE [LARGE SCALE GENOMIC DNA]</scope>
    <source>
        <strain evidence="1">ATCC PRA-205</strain>
    </source>
</reference>